<keyword evidence="10" id="KW-1185">Reference proteome</keyword>
<dbReference type="GO" id="GO:0005886">
    <property type="term" value="C:plasma membrane"/>
    <property type="evidence" value="ECO:0007669"/>
    <property type="project" value="UniProtKB-SubCell"/>
</dbReference>
<dbReference type="PROSITE" id="PS50928">
    <property type="entry name" value="ABC_TM1"/>
    <property type="match status" value="1"/>
</dbReference>
<keyword evidence="4 7" id="KW-0812">Transmembrane</keyword>
<reference evidence="10" key="2">
    <citation type="submission" date="2014-11" db="EMBL/GenBank/DDBJ databases">
        <title>Draft genome sequence of Hydrogenophaga intermedia S1.</title>
        <authorList>
            <person name="Gan H.M."/>
            <person name="Chew T.H."/>
            <person name="Stolz A."/>
        </authorList>
    </citation>
    <scope>NUCLEOTIDE SEQUENCE [LARGE SCALE GENOMIC DNA]</scope>
    <source>
        <strain evidence="10">S1</strain>
    </source>
</reference>
<dbReference type="InterPro" id="IPR000515">
    <property type="entry name" value="MetI-like"/>
</dbReference>
<evidence type="ECO:0000256" key="4">
    <source>
        <dbReference type="ARBA" id="ARBA00022692"/>
    </source>
</evidence>
<dbReference type="GO" id="GO:0055085">
    <property type="term" value="P:transmembrane transport"/>
    <property type="evidence" value="ECO:0007669"/>
    <property type="project" value="InterPro"/>
</dbReference>
<feature type="transmembrane region" description="Helical" evidence="7">
    <location>
        <begin position="64"/>
        <end position="85"/>
    </location>
</feature>
<evidence type="ECO:0000256" key="6">
    <source>
        <dbReference type="ARBA" id="ARBA00023136"/>
    </source>
</evidence>
<dbReference type="PANTHER" id="PTHR30151:SF0">
    <property type="entry name" value="ABC TRANSPORTER PERMEASE PROTEIN MJ0413-RELATED"/>
    <property type="match status" value="1"/>
</dbReference>
<evidence type="ECO:0000259" key="8">
    <source>
        <dbReference type="PROSITE" id="PS50928"/>
    </source>
</evidence>
<dbReference type="PANTHER" id="PTHR30151">
    <property type="entry name" value="ALKANE SULFONATE ABC TRANSPORTER-RELATED, MEMBRANE SUBUNIT"/>
    <property type="match status" value="1"/>
</dbReference>
<dbReference type="InterPro" id="IPR035906">
    <property type="entry name" value="MetI-like_sf"/>
</dbReference>
<evidence type="ECO:0000313" key="9">
    <source>
        <dbReference type="EMBL" id="CDN88955.1"/>
    </source>
</evidence>
<keyword evidence="3" id="KW-1003">Cell membrane</keyword>
<reference evidence="10" key="1">
    <citation type="submission" date="2014-02" db="EMBL/GenBank/DDBJ databases">
        <authorList>
            <person name="Gan H."/>
        </authorList>
    </citation>
    <scope>NUCLEOTIDE SEQUENCE [LARGE SCALE GENOMIC DNA]</scope>
    <source>
        <strain evidence="10">S1</strain>
    </source>
</reference>
<comment type="subcellular location">
    <subcellularLocation>
        <location evidence="1 7">Cell membrane</location>
        <topology evidence="1 7">Multi-pass membrane protein</topology>
    </subcellularLocation>
</comment>
<feature type="transmembrane region" description="Helical" evidence="7">
    <location>
        <begin position="186"/>
        <end position="203"/>
    </location>
</feature>
<dbReference type="Pfam" id="PF00528">
    <property type="entry name" value="BPD_transp_1"/>
    <property type="match status" value="1"/>
</dbReference>
<evidence type="ECO:0000256" key="5">
    <source>
        <dbReference type="ARBA" id="ARBA00022989"/>
    </source>
</evidence>
<evidence type="ECO:0000313" key="10">
    <source>
        <dbReference type="Proteomes" id="UP000028878"/>
    </source>
</evidence>
<protein>
    <submittedName>
        <fullName evidence="9">Putative ABC transporter, permease protein</fullName>
    </submittedName>
</protein>
<comment type="similarity">
    <text evidence="7">Belongs to the binding-protein-dependent transport system permease family.</text>
</comment>
<dbReference type="Proteomes" id="UP000028878">
    <property type="component" value="Unassembled WGS sequence"/>
</dbReference>
<feature type="transmembrane region" description="Helical" evidence="7">
    <location>
        <begin position="97"/>
        <end position="120"/>
    </location>
</feature>
<feature type="transmembrane region" description="Helical" evidence="7">
    <location>
        <begin position="223"/>
        <end position="244"/>
    </location>
</feature>
<organism evidence="9 10">
    <name type="scientific">Hydrogenophaga intermedia</name>
    <dbReference type="NCBI Taxonomy" id="65786"/>
    <lineage>
        <taxon>Bacteria</taxon>
        <taxon>Pseudomonadati</taxon>
        <taxon>Pseudomonadota</taxon>
        <taxon>Betaproteobacteria</taxon>
        <taxon>Burkholderiales</taxon>
        <taxon>Comamonadaceae</taxon>
        <taxon>Hydrogenophaga</taxon>
    </lineage>
</organism>
<dbReference type="EMBL" id="CCAE010000032">
    <property type="protein sequence ID" value="CDN88955.1"/>
    <property type="molecule type" value="Genomic_DNA"/>
</dbReference>
<keyword evidence="2 7" id="KW-0813">Transport</keyword>
<dbReference type="Gene3D" id="1.10.3720.10">
    <property type="entry name" value="MetI-like"/>
    <property type="match status" value="1"/>
</dbReference>
<keyword evidence="5 7" id="KW-1133">Transmembrane helix</keyword>
<dbReference type="SUPFAM" id="SSF161098">
    <property type="entry name" value="MetI-like"/>
    <property type="match status" value="1"/>
</dbReference>
<dbReference type="CDD" id="cd06261">
    <property type="entry name" value="TM_PBP2"/>
    <property type="match status" value="1"/>
</dbReference>
<proteinExistence type="inferred from homology"/>
<evidence type="ECO:0000256" key="3">
    <source>
        <dbReference type="ARBA" id="ARBA00022475"/>
    </source>
</evidence>
<feature type="domain" description="ABC transmembrane type-1" evidence="8">
    <location>
        <begin position="60"/>
        <end position="245"/>
    </location>
</feature>
<accession>A0A1L1PUG0</accession>
<gene>
    <name evidence="9" type="ORF">BN948_03392</name>
</gene>
<evidence type="ECO:0000256" key="7">
    <source>
        <dbReference type="RuleBase" id="RU363032"/>
    </source>
</evidence>
<keyword evidence="6 7" id="KW-0472">Membrane</keyword>
<dbReference type="AlphaFoldDB" id="A0A1L1PUG0"/>
<sequence>MNARTWLRRLRPLLGAVLLIAGWGAIHAVQLIDPVLLPSPMEAAQAFWSGMTQGTLGADFGKTIVRTLSSFAIALVVAVPLGIVLGASQRLYESIEFAIDFFRSTPASAMFPLFLVIFGAGEKTKIAVAAFGAALVILFNVAYGVMGARKQRQLAARVMRAPRWRVLTDVTLLESMPQVFVGMRSGVSLALVIVIVAEMFIGSTDGLGQRVMNAQMVFDMPEMYAAIFAAGALGYVMNLVFLLAERRFVHWGGK</sequence>
<evidence type="ECO:0000256" key="1">
    <source>
        <dbReference type="ARBA" id="ARBA00004651"/>
    </source>
</evidence>
<evidence type="ECO:0000256" key="2">
    <source>
        <dbReference type="ARBA" id="ARBA00022448"/>
    </source>
</evidence>
<dbReference type="RefSeq" id="WP_009515700.1">
    <property type="nucleotide sequence ID" value="NZ_CCAE010000032.1"/>
</dbReference>
<feature type="transmembrane region" description="Helical" evidence="7">
    <location>
        <begin position="126"/>
        <end position="146"/>
    </location>
</feature>
<name>A0A1L1PUG0_HYDIT</name>